<organism evidence="2 3">
    <name type="scientific">Ruminococcus albus SY3</name>
    <dbReference type="NCBI Taxonomy" id="1341156"/>
    <lineage>
        <taxon>Bacteria</taxon>
        <taxon>Bacillati</taxon>
        <taxon>Bacillota</taxon>
        <taxon>Clostridia</taxon>
        <taxon>Eubacteriales</taxon>
        <taxon>Oscillospiraceae</taxon>
        <taxon>Ruminococcus</taxon>
    </lineage>
</organism>
<proteinExistence type="predicted"/>
<dbReference type="OrthoDB" id="9874706at2"/>
<reference evidence="2 3" key="1">
    <citation type="submission" date="2013-06" db="EMBL/GenBank/DDBJ databases">
        <title>Rumen cellulosomics: divergent fiber-degrading strategies revealed by comparative genome-wide analysis of six Ruminococcal strains.</title>
        <authorList>
            <person name="Dassa B."/>
            <person name="Borovok I."/>
            <person name="Lamed R."/>
            <person name="Flint H."/>
            <person name="Yeoman C.J."/>
            <person name="White B."/>
            <person name="Bayer E.A."/>
        </authorList>
    </citation>
    <scope>NUCLEOTIDE SEQUENCE [LARGE SCALE GENOMIC DNA]</scope>
    <source>
        <strain evidence="2 3">SY3</strain>
    </source>
</reference>
<evidence type="ECO:0000256" key="1">
    <source>
        <dbReference type="SAM" id="Phobius"/>
    </source>
</evidence>
<feature type="transmembrane region" description="Helical" evidence="1">
    <location>
        <begin position="25"/>
        <end position="44"/>
    </location>
</feature>
<dbReference type="AlphaFoldDB" id="A0A011VVK2"/>
<evidence type="ECO:0000313" key="2">
    <source>
        <dbReference type="EMBL" id="EXM38608.1"/>
    </source>
</evidence>
<evidence type="ECO:0000313" key="3">
    <source>
        <dbReference type="Proteomes" id="UP000021369"/>
    </source>
</evidence>
<accession>A0A011VVK2</accession>
<gene>
    <name evidence="2" type="ORF">RASY3_15535</name>
</gene>
<keyword evidence="1" id="KW-1133">Transmembrane helix</keyword>
<keyword evidence="1" id="KW-0812">Transmembrane</keyword>
<dbReference type="PATRIC" id="fig|1341156.4.peg.2706"/>
<name>A0A011VVK2_RUMAL</name>
<keyword evidence="1" id="KW-0472">Membrane</keyword>
<dbReference type="EMBL" id="JEOB01000004">
    <property type="protein sequence ID" value="EXM38608.1"/>
    <property type="molecule type" value="Genomic_DNA"/>
</dbReference>
<sequence>MEEHISKYYGTAVNIKKTRNKKKRLVIVFSVFIILVIVFAVYKYHRHQKWLAYMDRYYYPFIEHNHIDDYEQGDVGVEAHLEYEYKGDSIDFLVYKPTKDKFNFQICLMSNCVVNKNACWTVSSNDYIYAFDFYVKVDEDGNWGYHVTSNYSRKSDGYTIDALFFDIDENGHYIQDDDFPLTAKDREILDELQPDIKELYDEMRYVILDGIV</sequence>
<keyword evidence="3" id="KW-1185">Reference proteome</keyword>
<dbReference type="Proteomes" id="UP000021369">
    <property type="component" value="Unassembled WGS sequence"/>
</dbReference>
<protein>
    <submittedName>
        <fullName evidence="2">Uncharacterized protein</fullName>
    </submittedName>
</protein>
<comment type="caution">
    <text evidence="2">The sequence shown here is derived from an EMBL/GenBank/DDBJ whole genome shotgun (WGS) entry which is preliminary data.</text>
</comment>